<dbReference type="EC" id="1.11.1.15" evidence="4"/>
<dbReference type="InterPro" id="IPR013766">
    <property type="entry name" value="Thioredoxin_domain"/>
</dbReference>
<proteinExistence type="predicted"/>
<evidence type="ECO:0000313" key="4">
    <source>
        <dbReference type="EMBL" id="APW63648.1"/>
    </source>
</evidence>
<sequence length="181" mass="19403">MNRRIGRKVSWFGIGIVLASGMTLASAAEPKVGDPAPAFKLEGSDGKTYELSDFKGKSGVVLAWFPKAFTGGCTKECKSFAAAGESLRGLKIAYFTASVDTSELNKKFAESLSCDYPILSDPDKSVAKAYGVVHEGRAVPERWTFYIDKEGVIKAIDKQVKTEQAAEDVAAKVKELGIAAK</sequence>
<feature type="domain" description="Thioredoxin" evidence="3">
    <location>
        <begin position="30"/>
        <end position="178"/>
    </location>
</feature>
<protein>
    <submittedName>
        <fullName evidence="4">Peroxiredoxin bcp</fullName>
        <ecNumber evidence="4">1.11.1.15</ecNumber>
    </submittedName>
</protein>
<name>A0A1U7CXM5_9BACT</name>
<gene>
    <name evidence="4" type="primary">bcp_2</name>
    <name evidence="4" type="ORF">BSF38_05222</name>
</gene>
<keyword evidence="2" id="KW-0732">Signal</keyword>
<reference evidence="5" key="1">
    <citation type="submission" date="2016-12" db="EMBL/GenBank/DDBJ databases">
        <title>Comparative genomics of four Isosphaeraceae planctomycetes: a common pool of plasmids and glycoside hydrolase genes.</title>
        <authorList>
            <person name="Ivanova A."/>
        </authorList>
    </citation>
    <scope>NUCLEOTIDE SEQUENCE [LARGE SCALE GENOMIC DNA]</scope>
    <source>
        <strain evidence="5">PX4</strain>
    </source>
</reference>
<organism evidence="4 5">
    <name type="scientific">Paludisphaera borealis</name>
    <dbReference type="NCBI Taxonomy" id="1387353"/>
    <lineage>
        <taxon>Bacteria</taxon>
        <taxon>Pseudomonadati</taxon>
        <taxon>Planctomycetota</taxon>
        <taxon>Planctomycetia</taxon>
        <taxon>Isosphaerales</taxon>
        <taxon>Isosphaeraceae</taxon>
        <taxon>Paludisphaera</taxon>
    </lineage>
</organism>
<evidence type="ECO:0000256" key="1">
    <source>
        <dbReference type="ARBA" id="ARBA00023284"/>
    </source>
</evidence>
<dbReference type="PROSITE" id="PS51352">
    <property type="entry name" value="THIOREDOXIN_2"/>
    <property type="match status" value="1"/>
</dbReference>
<dbReference type="PANTHER" id="PTHR43110:SF1">
    <property type="entry name" value="THIOL PEROXIDASE"/>
    <property type="match status" value="1"/>
</dbReference>
<feature type="chain" id="PRO_5012165548" evidence="2">
    <location>
        <begin position="28"/>
        <end position="181"/>
    </location>
</feature>
<feature type="signal peptide" evidence="2">
    <location>
        <begin position="1"/>
        <end position="27"/>
    </location>
</feature>
<dbReference type="EMBL" id="CP019082">
    <property type="protein sequence ID" value="APW63648.1"/>
    <property type="molecule type" value="Genomic_DNA"/>
</dbReference>
<evidence type="ECO:0000313" key="5">
    <source>
        <dbReference type="Proteomes" id="UP000186309"/>
    </source>
</evidence>
<accession>A0A1U7CXM5</accession>
<dbReference type="Gene3D" id="3.40.30.10">
    <property type="entry name" value="Glutaredoxin"/>
    <property type="match status" value="1"/>
</dbReference>
<keyword evidence="4" id="KW-0560">Oxidoreductase</keyword>
<dbReference type="GO" id="GO:0004601">
    <property type="term" value="F:peroxidase activity"/>
    <property type="evidence" value="ECO:0007669"/>
    <property type="project" value="UniProtKB-KW"/>
</dbReference>
<keyword evidence="1" id="KW-0676">Redox-active center</keyword>
<dbReference type="AlphaFoldDB" id="A0A1U7CXM5"/>
<keyword evidence="5" id="KW-1185">Reference proteome</keyword>
<evidence type="ECO:0000256" key="2">
    <source>
        <dbReference type="SAM" id="SignalP"/>
    </source>
</evidence>
<dbReference type="Pfam" id="PF00578">
    <property type="entry name" value="AhpC-TSA"/>
    <property type="match status" value="1"/>
</dbReference>
<dbReference type="PANTHER" id="PTHR43110">
    <property type="entry name" value="THIOL PEROXIDASE"/>
    <property type="match status" value="1"/>
</dbReference>
<dbReference type="KEGG" id="pbor:BSF38_05222"/>
<dbReference type="SUPFAM" id="SSF52833">
    <property type="entry name" value="Thioredoxin-like"/>
    <property type="match status" value="1"/>
</dbReference>
<dbReference type="InterPro" id="IPR036249">
    <property type="entry name" value="Thioredoxin-like_sf"/>
</dbReference>
<dbReference type="InterPro" id="IPR000866">
    <property type="entry name" value="AhpC/TSA"/>
</dbReference>
<evidence type="ECO:0000259" key="3">
    <source>
        <dbReference type="PROSITE" id="PS51352"/>
    </source>
</evidence>
<dbReference type="Proteomes" id="UP000186309">
    <property type="component" value="Chromosome"/>
</dbReference>
<dbReference type="CDD" id="cd03017">
    <property type="entry name" value="PRX_BCP"/>
    <property type="match status" value="1"/>
</dbReference>
<keyword evidence="4" id="KW-0575">Peroxidase</keyword>
<dbReference type="RefSeq" id="WP_076349965.1">
    <property type="nucleotide sequence ID" value="NZ_CP019082.1"/>
</dbReference>
<dbReference type="InterPro" id="IPR050455">
    <property type="entry name" value="Tpx_Peroxidase_subfamily"/>
</dbReference>